<evidence type="ECO:0000256" key="9">
    <source>
        <dbReference type="ARBA" id="ARBA00023136"/>
    </source>
</evidence>
<dbReference type="AlphaFoldDB" id="A0A934VBH7"/>
<dbReference type="Pfam" id="PF08334">
    <property type="entry name" value="T2SSG"/>
    <property type="match status" value="1"/>
</dbReference>
<dbReference type="GO" id="GO:0015628">
    <property type="term" value="P:protein secretion by the type II secretion system"/>
    <property type="evidence" value="ECO:0007669"/>
    <property type="project" value="InterPro"/>
</dbReference>
<dbReference type="InterPro" id="IPR045584">
    <property type="entry name" value="Pilin-like"/>
</dbReference>
<comment type="similarity">
    <text evidence="2">Belongs to the GSP G family.</text>
</comment>
<dbReference type="GO" id="GO:0015627">
    <property type="term" value="C:type II protein secretion system complex"/>
    <property type="evidence" value="ECO:0007669"/>
    <property type="project" value="InterPro"/>
</dbReference>
<dbReference type="GO" id="GO:0005886">
    <property type="term" value="C:plasma membrane"/>
    <property type="evidence" value="ECO:0007669"/>
    <property type="project" value="UniProtKB-SubCell"/>
</dbReference>
<feature type="transmembrane region" description="Helical" evidence="11">
    <location>
        <begin position="16"/>
        <end position="39"/>
    </location>
</feature>
<feature type="compositionally biased region" description="Acidic residues" evidence="10">
    <location>
        <begin position="133"/>
        <end position="146"/>
    </location>
</feature>
<evidence type="ECO:0000259" key="12">
    <source>
        <dbReference type="Pfam" id="PF08334"/>
    </source>
</evidence>
<dbReference type="PRINTS" id="PR00813">
    <property type="entry name" value="BCTERIALGSPG"/>
</dbReference>
<organism evidence="13 14">
    <name type="scientific">Luteolibacter yonseiensis</name>
    <dbReference type="NCBI Taxonomy" id="1144680"/>
    <lineage>
        <taxon>Bacteria</taxon>
        <taxon>Pseudomonadati</taxon>
        <taxon>Verrucomicrobiota</taxon>
        <taxon>Verrucomicrobiia</taxon>
        <taxon>Verrucomicrobiales</taxon>
        <taxon>Verrucomicrobiaceae</taxon>
        <taxon>Luteolibacter</taxon>
    </lineage>
</organism>
<dbReference type="PANTHER" id="PTHR30093">
    <property type="entry name" value="GENERAL SECRETION PATHWAY PROTEIN G"/>
    <property type="match status" value="1"/>
</dbReference>
<evidence type="ECO:0000256" key="2">
    <source>
        <dbReference type="ARBA" id="ARBA00009984"/>
    </source>
</evidence>
<comment type="subcellular location">
    <subcellularLocation>
        <location evidence="1">Cell inner membrane</location>
        <topology evidence="1">Single-pass membrane protein</topology>
    </subcellularLocation>
</comment>
<dbReference type="Gene3D" id="3.30.700.10">
    <property type="entry name" value="Glycoprotein, Type 4 Pilin"/>
    <property type="match status" value="1"/>
</dbReference>
<gene>
    <name evidence="13" type="primary">gspG</name>
    <name evidence="13" type="ORF">JIN84_11070</name>
</gene>
<evidence type="ECO:0000256" key="5">
    <source>
        <dbReference type="ARBA" id="ARBA00022481"/>
    </source>
</evidence>
<keyword evidence="7 11" id="KW-0812">Transmembrane</keyword>
<keyword evidence="8 11" id="KW-1133">Transmembrane helix</keyword>
<protein>
    <recommendedName>
        <fullName evidence="3">Type II secretion system core protein G</fullName>
    </recommendedName>
</protein>
<evidence type="ECO:0000256" key="7">
    <source>
        <dbReference type="ARBA" id="ARBA00022692"/>
    </source>
</evidence>
<dbReference type="InterPro" id="IPR012902">
    <property type="entry name" value="N_methyl_site"/>
</dbReference>
<accession>A0A934VBH7</accession>
<evidence type="ECO:0000313" key="14">
    <source>
        <dbReference type="Proteomes" id="UP000600139"/>
    </source>
</evidence>
<keyword evidence="6" id="KW-0997">Cell inner membrane</keyword>
<evidence type="ECO:0000256" key="8">
    <source>
        <dbReference type="ARBA" id="ARBA00022989"/>
    </source>
</evidence>
<keyword evidence="9 11" id="KW-0472">Membrane</keyword>
<dbReference type="PANTHER" id="PTHR30093:SF44">
    <property type="entry name" value="TYPE II SECRETION SYSTEM CORE PROTEIN G"/>
    <property type="match status" value="1"/>
</dbReference>
<dbReference type="InterPro" id="IPR000983">
    <property type="entry name" value="Bac_GSPG_pilin"/>
</dbReference>
<evidence type="ECO:0000256" key="3">
    <source>
        <dbReference type="ARBA" id="ARBA00020042"/>
    </source>
</evidence>
<evidence type="ECO:0000256" key="4">
    <source>
        <dbReference type="ARBA" id="ARBA00022475"/>
    </source>
</evidence>
<evidence type="ECO:0000256" key="10">
    <source>
        <dbReference type="SAM" id="MobiDB-lite"/>
    </source>
</evidence>
<dbReference type="SUPFAM" id="SSF54523">
    <property type="entry name" value="Pili subunits"/>
    <property type="match status" value="1"/>
</dbReference>
<proteinExistence type="inferred from homology"/>
<dbReference type="PROSITE" id="PS00409">
    <property type="entry name" value="PROKAR_NTER_METHYL"/>
    <property type="match status" value="1"/>
</dbReference>
<dbReference type="NCBIfam" id="TIGR02532">
    <property type="entry name" value="IV_pilin_GFxxxE"/>
    <property type="match status" value="1"/>
</dbReference>
<keyword evidence="4" id="KW-1003">Cell membrane</keyword>
<dbReference type="EMBL" id="JAENIK010000011">
    <property type="protein sequence ID" value="MBK1816155.1"/>
    <property type="molecule type" value="Genomic_DNA"/>
</dbReference>
<dbReference type="RefSeq" id="WP_200351110.1">
    <property type="nucleotide sequence ID" value="NZ_BAABHZ010000006.1"/>
</dbReference>
<sequence>MKTNHPSYRPRRNSGFTLLEMVIVLGIIAMILGGAIFSMNKIGDAAKLKQVDSDFKSFESALAMYKLNAGSYPTTQQGLKALVEKPSSTPVPRRWSQVMTKLNPDPWGQEYGYRFPGKKRANDFEMFSKGEDGQEGTADDLSSQDD</sequence>
<name>A0A934VBH7_9BACT</name>
<keyword evidence="14" id="KW-1185">Reference proteome</keyword>
<evidence type="ECO:0000256" key="1">
    <source>
        <dbReference type="ARBA" id="ARBA00004377"/>
    </source>
</evidence>
<dbReference type="InterPro" id="IPR013545">
    <property type="entry name" value="T2SS_protein-GspG_C"/>
</dbReference>
<evidence type="ECO:0000256" key="6">
    <source>
        <dbReference type="ARBA" id="ARBA00022519"/>
    </source>
</evidence>
<reference evidence="13" key="1">
    <citation type="submission" date="2021-01" db="EMBL/GenBank/DDBJ databases">
        <title>Modified the classification status of verrucomicrobia.</title>
        <authorList>
            <person name="Feng X."/>
        </authorList>
    </citation>
    <scope>NUCLEOTIDE SEQUENCE</scope>
    <source>
        <strain evidence="13">JCM 18052</strain>
    </source>
</reference>
<keyword evidence="5" id="KW-0488">Methylation</keyword>
<dbReference type="Proteomes" id="UP000600139">
    <property type="component" value="Unassembled WGS sequence"/>
</dbReference>
<dbReference type="NCBIfam" id="TIGR01710">
    <property type="entry name" value="typeII_sec_gspG"/>
    <property type="match status" value="1"/>
</dbReference>
<feature type="domain" description="Type II secretion system protein GspG C-terminal" evidence="12">
    <location>
        <begin position="44"/>
        <end position="140"/>
    </location>
</feature>
<feature type="region of interest" description="Disordered" evidence="10">
    <location>
        <begin position="127"/>
        <end position="146"/>
    </location>
</feature>
<evidence type="ECO:0000313" key="13">
    <source>
        <dbReference type="EMBL" id="MBK1816155.1"/>
    </source>
</evidence>
<dbReference type="InterPro" id="IPR010054">
    <property type="entry name" value="Type2_sec_GspG"/>
</dbReference>
<comment type="caution">
    <text evidence="13">The sequence shown here is derived from an EMBL/GenBank/DDBJ whole genome shotgun (WGS) entry which is preliminary data.</text>
</comment>
<dbReference type="Pfam" id="PF07963">
    <property type="entry name" value="N_methyl"/>
    <property type="match status" value="1"/>
</dbReference>
<evidence type="ECO:0000256" key="11">
    <source>
        <dbReference type="SAM" id="Phobius"/>
    </source>
</evidence>